<comment type="caution">
    <text evidence="1">The sequence shown here is derived from an EMBL/GenBank/DDBJ whole genome shotgun (WGS) entry which is preliminary data.</text>
</comment>
<dbReference type="Proteomes" id="UP001054945">
    <property type="component" value="Unassembled WGS sequence"/>
</dbReference>
<dbReference type="AlphaFoldDB" id="A0AAV4UIZ1"/>
<evidence type="ECO:0000313" key="1">
    <source>
        <dbReference type="EMBL" id="GIY57706.1"/>
    </source>
</evidence>
<protein>
    <submittedName>
        <fullName evidence="1">Uncharacterized protein</fullName>
    </submittedName>
</protein>
<proteinExistence type="predicted"/>
<reference evidence="1 2" key="1">
    <citation type="submission" date="2021-06" db="EMBL/GenBank/DDBJ databases">
        <title>Caerostris extrusa draft genome.</title>
        <authorList>
            <person name="Kono N."/>
            <person name="Arakawa K."/>
        </authorList>
    </citation>
    <scope>NUCLEOTIDE SEQUENCE [LARGE SCALE GENOMIC DNA]</scope>
</reference>
<organism evidence="1 2">
    <name type="scientific">Caerostris extrusa</name>
    <name type="common">Bark spider</name>
    <name type="synonym">Caerostris bankana</name>
    <dbReference type="NCBI Taxonomy" id="172846"/>
    <lineage>
        <taxon>Eukaryota</taxon>
        <taxon>Metazoa</taxon>
        <taxon>Ecdysozoa</taxon>
        <taxon>Arthropoda</taxon>
        <taxon>Chelicerata</taxon>
        <taxon>Arachnida</taxon>
        <taxon>Araneae</taxon>
        <taxon>Araneomorphae</taxon>
        <taxon>Entelegynae</taxon>
        <taxon>Araneoidea</taxon>
        <taxon>Araneidae</taxon>
        <taxon>Caerostris</taxon>
    </lineage>
</organism>
<dbReference type="EMBL" id="BPLR01012948">
    <property type="protein sequence ID" value="GIY57706.1"/>
    <property type="molecule type" value="Genomic_DNA"/>
</dbReference>
<evidence type="ECO:0000313" key="2">
    <source>
        <dbReference type="Proteomes" id="UP001054945"/>
    </source>
</evidence>
<keyword evidence="2" id="KW-1185">Reference proteome</keyword>
<accession>A0AAV4UIZ1</accession>
<name>A0AAV4UIZ1_CAEEX</name>
<gene>
    <name evidence="1" type="ORF">CEXT_119391</name>
</gene>
<sequence>MAPWDESLSRRSKFWSHVPLRNSNARTGVSRIVWFCFSPPPPPPPPFSLQTIVSAPPRRLKIVSGADGNRLALRKVEKHKAPDSAVDKALQTAISELNIAKLTATVRNAPWTVVCSSIAPWDESLPGVRNSGVTCHPSKQ</sequence>